<dbReference type="SUPFAM" id="SSF88713">
    <property type="entry name" value="Glycoside hydrolase/deacetylase"/>
    <property type="match status" value="1"/>
</dbReference>
<comment type="subcellular location">
    <subcellularLocation>
        <location evidence="1">Secreted</location>
    </subcellularLocation>
</comment>
<dbReference type="PANTHER" id="PTHR34216:SF3">
    <property type="entry name" value="POLY-BETA-1,6-N-ACETYL-D-GLUCOSAMINE N-DEACETYLASE"/>
    <property type="match status" value="1"/>
</dbReference>
<dbReference type="EC" id="3.5.1.-" evidence="4"/>
<evidence type="ECO:0000313" key="5">
    <source>
        <dbReference type="Proteomes" id="UP000049685"/>
    </source>
</evidence>
<evidence type="ECO:0000256" key="2">
    <source>
        <dbReference type="ARBA" id="ARBA00022729"/>
    </source>
</evidence>
<dbReference type="InterPro" id="IPR002509">
    <property type="entry name" value="NODB_dom"/>
</dbReference>
<evidence type="ECO:0000256" key="1">
    <source>
        <dbReference type="ARBA" id="ARBA00004613"/>
    </source>
</evidence>
<dbReference type="GO" id="GO:0005576">
    <property type="term" value="C:extracellular region"/>
    <property type="evidence" value="ECO:0007669"/>
    <property type="project" value="UniProtKB-SubCell"/>
</dbReference>
<gene>
    <name evidence="4" type="primary">pgaB</name>
    <name evidence="4" type="ORF">UMC4404_18601</name>
</gene>
<keyword evidence="2" id="KW-0732">Signal</keyword>
<name>A0A9P1PAD5_PARSO</name>
<sequence length="275" mass="31612">MKKILTIVGIVVTIVIICHRNYVQINEKPMSIPILMYHHFELDKNKTNDMTVYKSDFERQMKYLKKNGYTAINTKDLEKFIKGEKTLPTKPVMITADDGYRSNYNIMYPILKKLNMKSTIFIIGKSIDNSKNTQNKIPSLTWDDIREMYKSGLIDIECHTYDSHVKGNTSSGEKGIFSSPVIGESEHDYEKRINKDIKENISSIEKNLNYKPIAFAYPYGEWSGTSENILKQHGIKLTFVAFGGKENNVKASYLLKRIGIPGSYTIDDLKKELEK</sequence>
<comment type="caution">
    <text evidence="4">The sequence shown here is derived from an EMBL/GenBank/DDBJ whole genome shotgun (WGS) entry which is preliminary data.</text>
</comment>
<dbReference type="PROSITE" id="PS51677">
    <property type="entry name" value="NODB"/>
    <property type="match status" value="1"/>
</dbReference>
<dbReference type="GO" id="GO:0005975">
    <property type="term" value="P:carbohydrate metabolic process"/>
    <property type="evidence" value="ECO:0007669"/>
    <property type="project" value="InterPro"/>
</dbReference>
<dbReference type="PANTHER" id="PTHR34216">
    <property type="match status" value="1"/>
</dbReference>
<evidence type="ECO:0000313" key="4">
    <source>
        <dbReference type="EMBL" id="CEO33960.1"/>
    </source>
</evidence>
<feature type="domain" description="NodB homology" evidence="3">
    <location>
        <begin position="90"/>
        <end position="275"/>
    </location>
</feature>
<proteinExistence type="predicted"/>
<dbReference type="Proteomes" id="UP000049685">
    <property type="component" value="Unassembled WGS sequence"/>
</dbReference>
<dbReference type="EMBL" id="CDNY01000014">
    <property type="protein sequence ID" value="CEO33960.1"/>
    <property type="molecule type" value="Genomic_DNA"/>
</dbReference>
<protein>
    <submittedName>
        <fullName evidence="4">Polysaccharide deacetylase</fullName>
        <ecNumber evidence="4">3.5.1.-</ecNumber>
    </submittedName>
</protein>
<dbReference type="InterPro" id="IPR011330">
    <property type="entry name" value="Glyco_hydro/deAcase_b/a-brl"/>
</dbReference>
<evidence type="ECO:0000259" key="3">
    <source>
        <dbReference type="PROSITE" id="PS51677"/>
    </source>
</evidence>
<dbReference type="GO" id="GO:0016810">
    <property type="term" value="F:hydrolase activity, acting on carbon-nitrogen (but not peptide) bonds"/>
    <property type="evidence" value="ECO:0007669"/>
    <property type="project" value="InterPro"/>
</dbReference>
<dbReference type="RefSeq" id="WP_057558984.1">
    <property type="nucleotide sequence ID" value="NZ_CABJBQ010000001.1"/>
</dbReference>
<organism evidence="4 5">
    <name type="scientific">Paraclostridium sordellii</name>
    <name type="common">Clostridium sordellii</name>
    <dbReference type="NCBI Taxonomy" id="1505"/>
    <lineage>
        <taxon>Bacteria</taxon>
        <taxon>Bacillati</taxon>
        <taxon>Bacillota</taxon>
        <taxon>Clostridia</taxon>
        <taxon>Peptostreptococcales</taxon>
        <taxon>Peptostreptococcaceae</taxon>
        <taxon>Paraclostridium</taxon>
    </lineage>
</organism>
<reference evidence="5" key="1">
    <citation type="submission" date="2015-01" db="EMBL/GenBank/DDBJ databases">
        <authorList>
            <person name="Aslett A.Martin."/>
            <person name="De Silva Nishadi"/>
        </authorList>
    </citation>
    <scope>NUCLEOTIDE SEQUENCE [LARGE SCALE GENOMIC DNA]</scope>
    <source>
        <strain evidence="5">UMC4404</strain>
    </source>
</reference>
<keyword evidence="4" id="KW-0378">Hydrolase</keyword>
<dbReference type="InterPro" id="IPR051398">
    <property type="entry name" value="Polysacch_Deacetylase"/>
</dbReference>
<dbReference type="Gene3D" id="3.20.20.370">
    <property type="entry name" value="Glycoside hydrolase/deacetylase"/>
    <property type="match status" value="1"/>
</dbReference>
<dbReference type="CDD" id="cd10918">
    <property type="entry name" value="CE4_NodB_like_5s_6s"/>
    <property type="match status" value="1"/>
</dbReference>
<accession>A0A9P1PAD5</accession>
<dbReference type="Pfam" id="PF01522">
    <property type="entry name" value="Polysacc_deac_1"/>
    <property type="match status" value="1"/>
</dbReference>
<dbReference type="AlphaFoldDB" id="A0A9P1PAD5"/>
<dbReference type="KEGG" id="psor:RSJ16_15315"/>